<evidence type="ECO:0000256" key="1">
    <source>
        <dbReference type="SAM" id="Phobius"/>
    </source>
</evidence>
<keyword evidence="2" id="KW-0732">Signal</keyword>
<accession>A0ABR1VJV6</accession>
<evidence type="ECO:0000313" key="4">
    <source>
        <dbReference type="Proteomes" id="UP001433268"/>
    </source>
</evidence>
<proteinExistence type="predicted"/>
<feature type="chain" id="PRO_5047484163" evidence="2">
    <location>
        <begin position="28"/>
        <end position="139"/>
    </location>
</feature>
<dbReference type="RefSeq" id="XP_066664313.1">
    <property type="nucleotide sequence ID" value="XM_066815023.1"/>
</dbReference>
<keyword evidence="4" id="KW-1185">Reference proteome</keyword>
<dbReference type="GeneID" id="92048083"/>
<protein>
    <submittedName>
        <fullName evidence="3">Uncharacterized protein</fullName>
    </submittedName>
</protein>
<keyword evidence="1" id="KW-0812">Transmembrane</keyword>
<keyword evidence="1" id="KW-1133">Transmembrane helix</keyword>
<keyword evidence="1" id="KW-0472">Membrane</keyword>
<gene>
    <name evidence="3" type="ORF">PG997_010708</name>
</gene>
<feature type="signal peptide" evidence="2">
    <location>
        <begin position="1"/>
        <end position="27"/>
    </location>
</feature>
<name>A0ABR1VJV6_9PEZI</name>
<dbReference type="Proteomes" id="UP001433268">
    <property type="component" value="Unassembled WGS sequence"/>
</dbReference>
<comment type="caution">
    <text evidence="3">The sequence shown here is derived from an EMBL/GenBank/DDBJ whole genome shotgun (WGS) entry which is preliminary data.</text>
</comment>
<sequence>MPPNTKLVSAAVAFSLFLPCFFVAAQGLWPGQIILTPGTWARDATPTRCAIALPDASRRELSSDKVIAALPVYALTIGSGLAALAIHLLQVGRDRAYYLWYTLYHLQILCWAVSGILYGMTGFELPFATVRVVCGIPSA</sequence>
<feature type="transmembrane region" description="Helical" evidence="1">
    <location>
        <begin position="66"/>
        <end position="86"/>
    </location>
</feature>
<dbReference type="EMBL" id="JAQQWN010000008">
    <property type="protein sequence ID" value="KAK8070505.1"/>
    <property type="molecule type" value="Genomic_DNA"/>
</dbReference>
<evidence type="ECO:0000256" key="2">
    <source>
        <dbReference type="SAM" id="SignalP"/>
    </source>
</evidence>
<evidence type="ECO:0000313" key="3">
    <source>
        <dbReference type="EMBL" id="KAK8070505.1"/>
    </source>
</evidence>
<organism evidence="3 4">
    <name type="scientific">Apiospora hydei</name>
    <dbReference type="NCBI Taxonomy" id="1337664"/>
    <lineage>
        <taxon>Eukaryota</taxon>
        <taxon>Fungi</taxon>
        <taxon>Dikarya</taxon>
        <taxon>Ascomycota</taxon>
        <taxon>Pezizomycotina</taxon>
        <taxon>Sordariomycetes</taxon>
        <taxon>Xylariomycetidae</taxon>
        <taxon>Amphisphaeriales</taxon>
        <taxon>Apiosporaceae</taxon>
        <taxon>Apiospora</taxon>
    </lineage>
</organism>
<reference evidence="3 4" key="1">
    <citation type="submission" date="2023-01" db="EMBL/GenBank/DDBJ databases">
        <title>Analysis of 21 Apiospora genomes using comparative genomics revels a genus with tremendous synthesis potential of carbohydrate active enzymes and secondary metabolites.</title>
        <authorList>
            <person name="Sorensen T."/>
        </authorList>
    </citation>
    <scope>NUCLEOTIDE SEQUENCE [LARGE SCALE GENOMIC DNA]</scope>
    <source>
        <strain evidence="3 4">CBS 114990</strain>
    </source>
</reference>
<feature type="transmembrane region" description="Helical" evidence="1">
    <location>
        <begin position="98"/>
        <end position="120"/>
    </location>
</feature>